<gene>
    <name evidence="5" type="ORF">COY52_01420</name>
</gene>
<sequence>MYLKKLQMNGFKSFADNTTLKFETGVTAIVGPNGCGKSNVADAIQWVLGEQSTKTLRVRGLEDFIFNGSKSRKPKGYTEVSLTVDNPEYEEIKAKDLRQPQAPGEEKRVGNGFAVPTSMEMENSEGKKVVVTDASIDWKTLPEITVSRRYYRSGESEYYINKQSVRLKDISDVFMDTGLGSNAYSLIEKNKVNMVLTSKPEDRRFLFEEAAGIMKYRIRKIEAMRRLEETQKNVFRVTDIISEVKRSINAIRRQVSKAERYKKHKAELKDLEIKLLLHKLRGINDNRASIKGDLDAAREKEQEFQKEFSVAEAGLEKLRSELAKREEDLRLHREMHYESISSREKAGSRVIVLEERKKNLSEREGEIIEELERIENKIKIIDTDLHRIITEIKSIETETEKCKTDISIDEAQLNSVEAGLKEAQKREKDSLCMCCTVCTWKGERDGEGCFIQGKRFSETGKNKEGISPSAILDDAGKLSKKRDELLSSIN</sequence>
<evidence type="ECO:0000259" key="4">
    <source>
        <dbReference type="Pfam" id="PF02463"/>
    </source>
</evidence>
<dbReference type="PANTHER" id="PTHR42963:SF1">
    <property type="entry name" value="DUF4476 DOMAIN-CONTAINING PROTEIN"/>
    <property type="match status" value="1"/>
</dbReference>
<evidence type="ECO:0000313" key="5">
    <source>
        <dbReference type="EMBL" id="PIZ18057.1"/>
    </source>
</evidence>
<protein>
    <recommendedName>
        <fullName evidence="4">RecF/RecN/SMC N-terminal domain-containing protein</fullName>
    </recommendedName>
</protein>
<evidence type="ECO:0000256" key="3">
    <source>
        <dbReference type="SAM" id="Coils"/>
    </source>
</evidence>
<proteinExistence type="predicted"/>
<keyword evidence="1" id="KW-0963">Cytoplasm</keyword>
<feature type="domain" description="RecF/RecN/SMC N-terminal" evidence="4">
    <location>
        <begin position="2"/>
        <end position="90"/>
    </location>
</feature>
<keyword evidence="2" id="KW-0238">DNA-binding</keyword>
<dbReference type="InterPro" id="IPR027417">
    <property type="entry name" value="P-loop_NTPase"/>
</dbReference>
<dbReference type="InterPro" id="IPR050308">
    <property type="entry name" value="MukB/SMC"/>
</dbReference>
<feature type="coiled-coil region" evidence="3">
    <location>
        <begin position="261"/>
        <end position="377"/>
    </location>
</feature>
<organism evidence="5 6">
    <name type="scientific">Candidatus Desantisbacteria bacterium CG_4_10_14_0_8_um_filter_48_22</name>
    <dbReference type="NCBI Taxonomy" id="1974543"/>
    <lineage>
        <taxon>Bacteria</taxon>
        <taxon>Candidatus Desantisiibacteriota</taxon>
    </lineage>
</organism>
<feature type="non-terminal residue" evidence="5">
    <location>
        <position position="490"/>
    </location>
</feature>
<name>A0A2M7SEU2_9BACT</name>
<dbReference type="Gene3D" id="3.40.50.300">
    <property type="entry name" value="P-loop containing nucleotide triphosphate hydrolases"/>
    <property type="match status" value="1"/>
</dbReference>
<dbReference type="EMBL" id="PFMR01000044">
    <property type="protein sequence ID" value="PIZ18057.1"/>
    <property type="molecule type" value="Genomic_DNA"/>
</dbReference>
<evidence type="ECO:0000256" key="1">
    <source>
        <dbReference type="ARBA" id="ARBA00022490"/>
    </source>
</evidence>
<dbReference type="PANTHER" id="PTHR42963">
    <property type="entry name" value="CHROMOSOME PARTITION PROTEIN MUKB"/>
    <property type="match status" value="1"/>
</dbReference>
<evidence type="ECO:0000313" key="6">
    <source>
        <dbReference type="Proteomes" id="UP000229307"/>
    </source>
</evidence>
<dbReference type="Proteomes" id="UP000229307">
    <property type="component" value="Unassembled WGS sequence"/>
</dbReference>
<keyword evidence="3" id="KW-0175">Coiled coil</keyword>
<dbReference type="InterPro" id="IPR003395">
    <property type="entry name" value="RecF/RecN/SMC_N"/>
</dbReference>
<evidence type="ECO:0000256" key="2">
    <source>
        <dbReference type="ARBA" id="ARBA00023125"/>
    </source>
</evidence>
<comment type="caution">
    <text evidence="5">The sequence shown here is derived from an EMBL/GenBank/DDBJ whole genome shotgun (WGS) entry which is preliminary data.</text>
</comment>
<dbReference type="GO" id="GO:0005737">
    <property type="term" value="C:cytoplasm"/>
    <property type="evidence" value="ECO:0007669"/>
    <property type="project" value="TreeGrafter"/>
</dbReference>
<dbReference type="AlphaFoldDB" id="A0A2M7SEU2"/>
<dbReference type="GO" id="GO:0003677">
    <property type="term" value="F:DNA binding"/>
    <property type="evidence" value="ECO:0007669"/>
    <property type="project" value="UniProtKB-KW"/>
</dbReference>
<dbReference type="Pfam" id="PF02463">
    <property type="entry name" value="SMC_N"/>
    <property type="match status" value="1"/>
</dbReference>
<accession>A0A2M7SEU2</accession>
<dbReference type="SUPFAM" id="SSF52540">
    <property type="entry name" value="P-loop containing nucleoside triphosphate hydrolases"/>
    <property type="match status" value="1"/>
</dbReference>
<reference evidence="6" key="1">
    <citation type="submission" date="2017-09" db="EMBL/GenBank/DDBJ databases">
        <title>Depth-based differentiation of microbial function through sediment-hosted aquifers and enrichment of novel symbionts in the deep terrestrial subsurface.</title>
        <authorList>
            <person name="Probst A.J."/>
            <person name="Ladd B."/>
            <person name="Jarett J.K."/>
            <person name="Geller-Mcgrath D.E."/>
            <person name="Sieber C.M.K."/>
            <person name="Emerson J.B."/>
            <person name="Anantharaman K."/>
            <person name="Thomas B.C."/>
            <person name="Malmstrom R."/>
            <person name="Stieglmeier M."/>
            <person name="Klingl A."/>
            <person name="Woyke T."/>
            <person name="Ryan C.M."/>
            <person name="Banfield J.F."/>
        </authorList>
    </citation>
    <scope>NUCLEOTIDE SEQUENCE [LARGE SCALE GENOMIC DNA]</scope>
</reference>